<evidence type="ECO:0000256" key="12">
    <source>
        <dbReference type="ARBA" id="ARBA00023286"/>
    </source>
</evidence>
<dbReference type="GO" id="GO:0004888">
    <property type="term" value="F:transmembrane signaling receptor activity"/>
    <property type="evidence" value="ECO:0007669"/>
    <property type="project" value="InterPro"/>
</dbReference>
<dbReference type="Pfam" id="PF02931">
    <property type="entry name" value="Neur_chan_LBD"/>
    <property type="match status" value="1"/>
</dbReference>
<dbReference type="Pfam" id="PF02932">
    <property type="entry name" value="Neur_chan_memb"/>
    <property type="match status" value="1"/>
</dbReference>
<feature type="transmembrane region" description="Helical" evidence="18">
    <location>
        <begin position="224"/>
        <end position="246"/>
    </location>
</feature>
<evidence type="ECO:0000256" key="1">
    <source>
        <dbReference type="ARBA" id="ARBA00022448"/>
    </source>
</evidence>
<comment type="catalytic activity">
    <reaction evidence="17">
        <text>Ca(2+)(in) = Ca(2+)(out)</text>
        <dbReference type="Rhea" id="RHEA:29671"/>
        <dbReference type="ChEBI" id="CHEBI:29108"/>
    </reaction>
</comment>
<feature type="transmembrane region" description="Helical" evidence="18">
    <location>
        <begin position="398"/>
        <end position="420"/>
    </location>
</feature>
<feature type="region of interest" description="Disordered" evidence="19">
    <location>
        <begin position="307"/>
        <end position="356"/>
    </location>
</feature>
<dbReference type="InterPro" id="IPR038050">
    <property type="entry name" value="Neuro_actylchol_rec"/>
</dbReference>
<dbReference type="InterPro" id="IPR036719">
    <property type="entry name" value="Neuro-gated_channel_TM_sf"/>
</dbReference>
<keyword evidence="10" id="KW-0675">Receptor</keyword>
<dbReference type="PROSITE" id="PS00236">
    <property type="entry name" value="NEUROTR_ION_CHANNEL"/>
    <property type="match status" value="1"/>
</dbReference>
<dbReference type="InterPro" id="IPR006029">
    <property type="entry name" value="Neurotrans-gated_channel_TM"/>
</dbReference>
<evidence type="ECO:0000256" key="7">
    <source>
        <dbReference type="ARBA" id="ARBA00023065"/>
    </source>
</evidence>
<evidence type="ECO:0000256" key="5">
    <source>
        <dbReference type="ARBA" id="ARBA00022989"/>
    </source>
</evidence>
<evidence type="ECO:0000256" key="15">
    <source>
        <dbReference type="ARBA" id="ARBA00034430"/>
    </source>
</evidence>
<comment type="catalytic activity">
    <reaction evidence="15">
        <text>K(+)(in) = K(+)(out)</text>
        <dbReference type="Rhea" id="RHEA:29463"/>
        <dbReference type="ChEBI" id="CHEBI:29103"/>
    </reaction>
</comment>
<accession>A0A8U8AVT4</accession>
<feature type="transmembrane region" description="Helical" evidence="18">
    <location>
        <begin position="258"/>
        <end position="279"/>
    </location>
</feature>
<keyword evidence="9" id="KW-1015">Disulfide bond</keyword>
<evidence type="ECO:0000256" key="14">
    <source>
        <dbReference type="ARBA" id="ARBA00034099"/>
    </source>
</evidence>
<keyword evidence="12" id="KW-1071">Ligand-gated ion channel</keyword>
<dbReference type="AlphaFoldDB" id="A0A8U8AVT4"/>
<comment type="catalytic activity">
    <reaction evidence="16">
        <text>Na(+)(in) = Na(+)(out)</text>
        <dbReference type="Rhea" id="RHEA:34963"/>
        <dbReference type="ChEBI" id="CHEBI:29101"/>
    </reaction>
</comment>
<dbReference type="PRINTS" id="PR00254">
    <property type="entry name" value="NICOTINICR"/>
</dbReference>
<reference evidence="20" key="1">
    <citation type="submission" date="2020-02" db="EMBL/GenBank/DDBJ databases">
        <authorList>
            <person name="Enbody D E."/>
            <person name="Pettersson E M."/>
        </authorList>
    </citation>
    <scope>NUCLEOTIDE SEQUENCE [LARGE SCALE GENOMIC DNA]</scope>
</reference>
<dbReference type="InterPro" id="IPR006202">
    <property type="entry name" value="Neur_chan_lig-bd"/>
</dbReference>
<evidence type="ECO:0000256" key="4">
    <source>
        <dbReference type="ARBA" id="ARBA00022729"/>
    </source>
</evidence>
<evidence type="ECO:0000256" key="16">
    <source>
        <dbReference type="ARBA" id="ARBA00036239"/>
    </source>
</evidence>
<name>A0A8U8AVT4_GEOPR</name>
<proteinExistence type="inferred from homology"/>
<keyword evidence="13 18" id="KW-0407">Ion channel</keyword>
<evidence type="ECO:0000256" key="2">
    <source>
        <dbReference type="ARBA" id="ARBA00022475"/>
    </source>
</evidence>
<evidence type="ECO:0000256" key="8">
    <source>
        <dbReference type="ARBA" id="ARBA00023136"/>
    </source>
</evidence>
<reference evidence="20" key="3">
    <citation type="submission" date="2025-09" db="UniProtKB">
        <authorList>
            <consortium name="Ensembl"/>
        </authorList>
    </citation>
    <scope>IDENTIFICATION</scope>
</reference>
<keyword evidence="4" id="KW-0732">Signal</keyword>
<evidence type="ECO:0000256" key="19">
    <source>
        <dbReference type="SAM" id="MobiDB-lite"/>
    </source>
</evidence>
<dbReference type="PRINTS" id="PR00252">
    <property type="entry name" value="NRIONCHANNEL"/>
</dbReference>
<dbReference type="FunFam" id="1.20.58.390:FF:000014">
    <property type="entry name" value="Neuronal nicotinic acetylcholine receptor alpha4 subunit"/>
    <property type="match status" value="1"/>
</dbReference>
<keyword evidence="6" id="KW-0770">Synapse</keyword>
<evidence type="ECO:0000256" key="17">
    <source>
        <dbReference type="ARBA" id="ARBA00036634"/>
    </source>
</evidence>
<evidence type="ECO:0000256" key="11">
    <source>
        <dbReference type="ARBA" id="ARBA00023180"/>
    </source>
</evidence>
<comment type="subcellular location">
    <subcellularLocation>
        <location evidence="14">Synaptic cell membrane</location>
        <topology evidence="14">Multi-pass membrane protein</topology>
    </subcellularLocation>
</comment>
<evidence type="ECO:0000313" key="21">
    <source>
        <dbReference type="Proteomes" id="UP000694382"/>
    </source>
</evidence>
<keyword evidence="8 18" id="KW-0472">Membrane</keyword>
<dbReference type="Ensembl" id="ENSCPVT00000027834.1">
    <property type="protein sequence ID" value="ENSCPVP00000025094.1"/>
    <property type="gene ID" value="ENSCPVG00000013718.2"/>
</dbReference>
<evidence type="ECO:0008006" key="22">
    <source>
        <dbReference type="Google" id="ProtNLM"/>
    </source>
</evidence>
<keyword evidence="7 18" id="KW-0406">Ion transport</keyword>
<feature type="compositionally biased region" description="Acidic residues" evidence="19">
    <location>
        <begin position="340"/>
        <end position="350"/>
    </location>
</feature>
<dbReference type="SUPFAM" id="SSF90112">
    <property type="entry name" value="Neurotransmitter-gated ion-channel transmembrane pore"/>
    <property type="match status" value="1"/>
</dbReference>
<evidence type="ECO:0000256" key="13">
    <source>
        <dbReference type="ARBA" id="ARBA00023303"/>
    </source>
</evidence>
<dbReference type="PANTHER" id="PTHR18945">
    <property type="entry name" value="NEUROTRANSMITTER GATED ION CHANNEL"/>
    <property type="match status" value="1"/>
</dbReference>
<organism evidence="20 21">
    <name type="scientific">Geospiza parvula</name>
    <name type="common">Small tree-finch</name>
    <name type="synonym">Camarhynchus parvulus</name>
    <dbReference type="NCBI Taxonomy" id="87175"/>
    <lineage>
        <taxon>Eukaryota</taxon>
        <taxon>Metazoa</taxon>
        <taxon>Chordata</taxon>
        <taxon>Craniata</taxon>
        <taxon>Vertebrata</taxon>
        <taxon>Euteleostomi</taxon>
        <taxon>Archelosauria</taxon>
        <taxon>Archosauria</taxon>
        <taxon>Dinosauria</taxon>
        <taxon>Saurischia</taxon>
        <taxon>Theropoda</taxon>
        <taxon>Coelurosauria</taxon>
        <taxon>Aves</taxon>
        <taxon>Neognathae</taxon>
        <taxon>Neoaves</taxon>
        <taxon>Telluraves</taxon>
        <taxon>Australaves</taxon>
        <taxon>Passeriformes</taxon>
        <taxon>Thraupidae</taxon>
        <taxon>Camarhynchus</taxon>
    </lineage>
</organism>
<evidence type="ECO:0000313" key="20">
    <source>
        <dbReference type="Ensembl" id="ENSCPVP00000025094.1"/>
    </source>
</evidence>
<dbReference type="GO" id="GO:0045211">
    <property type="term" value="C:postsynaptic membrane"/>
    <property type="evidence" value="ECO:0007669"/>
    <property type="project" value="InterPro"/>
</dbReference>
<dbReference type="Gene3D" id="1.20.58.390">
    <property type="entry name" value="Neurotransmitter-gated ion-channel transmembrane domain"/>
    <property type="match status" value="2"/>
</dbReference>
<evidence type="ECO:0000256" key="6">
    <source>
        <dbReference type="ARBA" id="ARBA00023018"/>
    </source>
</evidence>
<evidence type="ECO:0000256" key="3">
    <source>
        <dbReference type="ARBA" id="ARBA00022692"/>
    </source>
</evidence>
<keyword evidence="21" id="KW-1185">Reference proteome</keyword>
<dbReference type="SUPFAM" id="SSF63712">
    <property type="entry name" value="Nicotinic receptor ligand binding domain-like"/>
    <property type="match status" value="1"/>
</dbReference>
<dbReference type="InterPro" id="IPR006201">
    <property type="entry name" value="Neur_channel"/>
</dbReference>
<evidence type="ECO:0000256" key="9">
    <source>
        <dbReference type="ARBA" id="ARBA00023157"/>
    </source>
</evidence>
<keyword evidence="3 18" id="KW-0812">Transmembrane</keyword>
<dbReference type="NCBIfam" id="TIGR00860">
    <property type="entry name" value="LIC"/>
    <property type="match status" value="1"/>
</dbReference>
<keyword evidence="11" id="KW-0325">Glycoprotein</keyword>
<dbReference type="InterPro" id="IPR036734">
    <property type="entry name" value="Neur_chan_lig-bd_sf"/>
</dbReference>
<keyword evidence="5 18" id="KW-1133">Transmembrane helix</keyword>
<keyword evidence="1 18" id="KW-0813">Transport</keyword>
<reference evidence="20" key="2">
    <citation type="submission" date="2025-08" db="UniProtKB">
        <authorList>
            <consortium name="Ensembl"/>
        </authorList>
    </citation>
    <scope>IDENTIFICATION</scope>
</reference>
<dbReference type="CDD" id="cd19064">
    <property type="entry name" value="LGIC_TM_nAChR"/>
    <property type="match status" value="1"/>
</dbReference>
<keyword evidence="2" id="KW-1003">Cell membrane</keyword>
<dbReference type="Gene3D" id="2.70.170.10">
    <property type="entry name" value="Neurotransmitter-gated ion-channel ligand-binding domain"/>
    <property type="match status" value="1"/>
</dbReference>
<feature type="transmembrane region" description="Helical" evidence="18">
    <location>
        <begin position="193"/>
        <end position="217"/>
    </location>
</feature>
<comment type="similarity">
    <text evidence="18">Belongs to the ligand-gated ion channel (TC 1.A.9) family.</text>
</comment>
<dbReference type="FunFam" id="2.70.170.10:FF:000005">
    <property type="entry name" value="Neuronal nicotinic acetylcholine receptor alpha4 subunit"/>
    <property type="match status" value="1"/>
</dbReference>
<protein>
    <recommendedName>
        <fullName evidence="22">ACHA2 protein</fullName>
    </recommendedName>
</protein>
<sequence length="424" mass="47811">GSPGILGGLGLGFGIGVWDWGLGISVPGLFWAISMDGVPQEWSDYKLRWDPAEYDNVTSIRVPSEMIWIPDLVLYNNADGEFTVTHMTKAHLSWDGTVTWVPPAIYKSSCSIDVTFFPFDQQSCKMKFGSWTYDKAKIDLENMDHQVDLKDYWESGEWAIINAVGTYNSKKYDCCTEIYPDITFYFVIRRLPLFYTINLIIPCLLISCLTVLVFYLPSDCGEKITLCISVLLSLTVFLLLITEIIPSTSLVIPLIGEYLLFTMIFVTLSIIITVFVLNVHHRSPSTHAMPAWVRRFLLGSVPRWLSMKRPPQEGTRGRHGRPGGSSGSSGPRGASKGKEEEEEKEQEEEGSERGLALSPRMRKALEGVQYIADHLRAEDADFSVKEDWKYVAMVIDRIFLWMFIIVCLLGTVGLFLPPYLAGMI</sequence>
<dbReference type="Proteomes" id="UP000694382">
    <property type="component" value="Chromosome 3"/>
</dbReference>
<dbReference type="GO" id="GO:0022848">
    <property type="term" value="F:acetylcholine-gated monoatomic cation-selective channel activity"/>
    <property type="evidence" value="ECO:0007669"/>
    <property type="project" value="InterPro"/>
</dbReference>
<evidence type="ECO:0000256" key="10">
    <source>
        <dbReference type="ARBA" id="ARBA00023170"/>
    </source>
</evidence>
<dbReference type="InterPro" id="IPR002394">
    <property type="entry name" value="Nicotinic_acetylcholine_rcpt"/>
</dbReference>
<dbReference type="FunFam" id="1.20.58.390:FF:000001">
    <property type="entry name" value="Neuronal nicotinic acetylcholine receptor subunit 3"/>
    <property type="match status" value="1"/>
</dbReference>
<dbReference type="InterPro" id="IPR018000">
    <property type="entry name" value="Neurotransmitter_ion_chnl_CS"/>
</dbReference>
<evidence type="ECO:0000256" key="18">
    <source>
        <dbReference type="RuleBase" id="RU000687"/>
    </source>
</evidence>